<feature type="domain" description="Solute-binding protein family 3/N-terminal" evidence="8">
    <location>
        <begin position="28"/>
        <end position="255"/>
    </location>
</feature>
<dbReference type="Gene3D" id="3.40.190.10">
    <property type="entry name" value="Periplasmic binding protein-like II"/>
    <property type="match status" value="2"/>
</dbReference>
<evidence type="ECO:0000256" key="6">
    <source>
        <dbReference type="RuleBase" id="RU003744"/>
    </source>
</evidence>
<dbReference type="AlphaFoldDB" id="A0A2C9D8E2"/>
<dbReference type="SMART" id="SM00062">
    <property type="entry name" value="PBPb"/>
    <property type="match status" value="1"/>
</dbReference>
<sequence>MSFFKRIALAAAVVVMAAGAAEAKDWTVVRMGTEGAYPPFNYIDSNGELKGFDIDIGKALCEAMKVKCEWVTQDWDGIIPALQAGKFDTIIASMSITDERMKQIDFSNKYYNSPPAIVTPKDTKMTGATADDMKGAVIGAQTSTTHSQMIEKHFPGAELKLYPTAEELQLDLENGRLDGAIDDVIVIKDWLKTDAGACCKVLSTLTPDPEIYGPGAGIGVRKEDADLKEMLNKAIDQIRADGTYKKINDAYFDFDVYGG</sequence>
<reference evidence="10" key="1">
    <citation type="submission" date="2017-09" db="EMBL/GenBank/DDBJ databases">
        <title>Genome sequence of Nannocystis excedens DSM 71.</title>
        <authorList>
            <person name="Blom J."/>
        </authorList>
    </citation>
    <scope>NUCLEOTIDE SEQUENCE [LARGE SCALE GENOMIC DNA]</scope>
    <source>
        <strain evidence="10">type strain: E19</strain>
    </source>
</reference>
<feature type="signal peptide" evidence="7">
    <location>
        <begin position="1"/>
        <end position="23"/>
    </location>
</feature>
<dbReference type="PANTHER" id="PTHR35936:SF19">
    <property type="entry name" value="AMINO-ACID-BINDING PROTEIN YXEM-RELATED"/>
    <property type="match status" value="1"/>
</dbReference>
<dbReference type="InterPro" id="IPR018313">
    <property type="entry name" value="SBP_3_CS"/>
</dbReference>
<dbReference type="InterPro" id="IPR001638">
    <property type="entry name" value="Solute-binding_3/MltF_N"/>
</dbReference>
<evidence type="ECO:0000256" key="4">
    <source>
        <dbReference type="ARBA" id="ARBA00022729"/>
    </source>
</evidence>
<dbReference type="OrthoDB" id="9807134at2"/>
<evidence type="ECO:0000313" key="9">
    <source>
        <dbReference type="EMBL" id="SON56449.1"/>
    </source>
</evidence>
<evidence type="ECO:0000256" key="2">
    <source>
        <dbReference type="ARBA" id="ARBA00010333"/>
    </source>
</evidence>
<feature type="chain" id="PRO_5012790495" evidence="7">
    <location>
        <begin position="24"/>
        <end position="259"/>
    </location>
</feature>
<dbReference type="EMBL" id="LT960614">
    <property type="protein sequence ID" value="SON56449.1"/>
    <property type="molecule type" value="Genomic_DNA"/>
</dbReference>
<name>A0A2C9D8E2_9HYPH</name>
<evidence type="ECO:0000256" key="3">
    <source>
        <dbReference type="ARBA" id="ARBA00022448"/>
    </source>
</evidence>
<dbReference type="FunFam" id="3.40.190.10:FF:000002">
    <property type="entry name" value="Glutamine ABC transporter periplasmic protein"/>
    <property type="match status" value="1"/>
</dbReference>
<dbReference type="Pfam" id="PF00497">
    <property type="entry name" value="SBP_bac_3"/>
    <property type="match status" value="1"/>
</dbReference>
<dbReference type="Proteomes" id="UP000223606">
    <property type="component" value="Chromosome 1"/>
</dbReference>
<comment type="subcellular location">
    <subcellularLocation>
        <location evidence="1">Periplasm</location>
    </subcellularLocation>
</comment>
<evidence type="ECO:0000259" key="8">
    <source>
        <dbReference type="SMART" id="SM00062"/>
    </source>
</evidence>
<dbReference type="KEGG" id="hdi:HDIA_2908"/>
<comment type="similarity">
    <text evidence="2 6">Belongs to the bacterial solute-binding protein 3 family.</text>
</comment>
<protein>
    <submittedName>
        <fullName evidence="9">ABC transporter arginine-binding protein 1</fullName>
    </submittedName>
</protein>
<dbReference type="SUPFAM" id="SSF53850">
    <property type="entry name" value="Periplasmic binding protein-like II"/>
    <property type="match status" value="1"/>
</dbReference>
<evidence type="ECO:0000256" key="5">
    <source>
        <dbReference type="ARBA" id="ARBA00022764"/>
    </source>
</evidence>
<dbReference type="CDD" id="cd13702">
    <property type="entry name" value="PBP2_mlr5654_like"/>
    <property type="match status" value="1"/>
</dbReference>
<accession>A0A2C9D8E2</accession>
<keyword evidence="4 7" id="KW-0732">Signal</keyword>
<dbReference type="PANTHER" id="PTHR35936">
    <property type="entry name" value="MEMBRANE-BOUND LYTIC MUREIN TRANSGLYCOSYLASE F"/>
    <property type="match status" value="1"/>
</dbReference>
<evidence type="ECO:0000313" key="10">
    <source>
        <dbReference type="Proteomes" id="UP000223606"/>
    </source>
</evidence>
<gene>
    <name evidence="9" type="primary">artJ_3</name>
    <name evidence="9" type="ORF">HDIA_2908</name>
</gene>
<organism evidence="9 10">
    <name type="scientific">Hartmannibacter diazotrophicus</name>
    <dbReference type="NCBI Taxonomy" id="1482074"/>
    <lineage>
        <taxon>Bacteria</taxon>
        <taxon>Pseudomonadati</taxon>
        <taxon>Pseudomonadota</taxon>
        <taxon>Alphaproteobacteria</taxon>
        <taxon>Hyphomicrobiales</taxon>
        <taxon>Pleomorphomonadaceae</taxon>
        <taxon>Hartmannibacter</taxon>
    </lineage>
</organism>
<evidence type="ECO:0000256" key="7">
    <source>
        <dbReference type="SAM" id="SignalP"/>
    </source>
</evidence>
<dbReference type="RefSeq" id="WP_099556832.1">
    <property type="nucleotide sequence ID" value="NZ_LT960614.1"/>
</dbReference>
<proteinExistence type="inferred from homology"/>
<dbReference type="GO" id="GO:0030288">
    <property type="term" value="C:outer membrane-bounded periplasmic space"/>
    <property type="evidence" value="ECO:0007669"/>
    <property type="project" value="InterPro"/>
</dbReference>
<keyword evidence="5" id="KW-0574">Periplasm</keyword>
<dbReference type="PROSITE" id="PS01039">
    <property type="entry name" value="SBP_BACTERIAL_3"/>
    <property type="match status" value="1"/>
</dbReference>
<keyword evidence="3" id="KW-0813">Transport</keyword>
<evidence type="ECO:0000256" key="1">
    <source>
        <dbReference type="ARBA" id="ARBA00004418"/>
    </source>
</evidence>
<dbReference type="NCBIfam" id="TIGR01096">
    <property type="entry name" value="3A0103s03R"/>
    <property type="match status" value="1"/>
</dbReference>
<keyword evidence="10" id="KW-1185">Reference proteome</keyword>
<dbReference type="InterPro" id="IPR005768">
    <property type="entry name" value="Lys_Arg_Orn-bd"/>
</dbReference>